<evidence type="ECO:0000256" key="1">
    <source>
        <dbReference type="SAM" id="MobiDB-lite"/>
    </source>
</evidence>
<reference evidence="2" key="1">
    <citation type="submission" date="2020-05" db="EMBL/GenBank/DDBJ databases">
        <authorList>
            <person name="Chiriac C."/>
            <person name="Salcher M."/>
            <person name="Ghai R."/>
            <person name="Kavagutti S V."/>
        </authorList>
    </citation>
    <scope>NUCLEOTIDE SEQUENCE</scope>
</reference>
<sequence>MVREPAARAGPDERLVQVPHHEVVVPDPVHVDDGARDVRDARAVREHVVDRDAVLARSDELGDVLADAVADVQQAALVEQVDHGRRDRLRGAEEAERGVGRREHRLGVPALLRPHAAGPADRAVEHDDALAADRQRDRGVDAVAEEPLGRGPDALDALGRHAALLRGALARRPDRQRLEVPRYGDAPERVGHERRPGQPDGGELRTQQHARSLRNRRVPRGRGGRRPGRAAGPRPPGDGRGAHRGARLRATGPSGAPSARRSGRARRRSRPSASRPRGSSRRAARGPSPARSPGRRSGRWPRAWSAW</sequence>
<feature type="region of interest" description="Disordered" evidence="1">
    <location>
        <begin position="175"/>
        <end position="307"/>
    </location>
</feature>
<gene>
    <name evidence="2" type="ORF">UFOPK3564_03299</name>
</gene>
<feature type="compositionally biased region" description="Basic residues" evidence="1">
    <location>
        <begin position="261"/>
        <end position="270"/>
    </location>
</feature>
<dbReference type="AlphaFoldDB" id="A0A6J7JUL2"/>
<proteinExistence type="predicted"/>
<evidence type="ECO:0000313" key="2">
    <source>
        <dbReference type="EMBL" id="CAB4947280.1"/>
    </source>
</evidence>
<dbReference type="EMBL" id="CAFBMK010000303">
    <property type="protein sequence ID" value="CAB4947280.1"/>
    <property type="molecule type" value="Genomic_DNA"/>
</dbReference>
<name>A0A6J7JUL2_9ZZZZ</name>
<feature type="compositionally biased region" description="Basic residues" evidence="1">
    <location>
        <begin position="211"/>
        <end position="228"/>
    </location>
</feature>
<accession>A0A6J7JUL2</accession>
<feature type="compositionally biased region" description="Low complexity" evidence="1">
    <location>
        <begin position="248"/>
        <end position="260"/>
    </location>
</feature>
<feature type="region of interest" description="Disordered" evidence="1">
    <location>
        <begin position="132"/>
        <end position="155"/>
    </location>
</feature>
<protein>
    <submittedName>
        <fullName evidence="2">Unannotated protein</fullName>
    </submittedName>
</protein>
<organism evidence="2">
    <name type="scientific">freshwater metagenome</name>
    <dbReference type="NCBI Taxonomy" id="449393"/>
    <lineage>
        <taxon>unclassified sequences</taxon>
        <taxon>metagenomes</taxon>
        <taxon>ecological metagenomes</taxon>
    </lineage>
</organism>
<feature type="compositionally biased region" description="Basic and acidic residues" evidence="1">
    <location>
        <begin position="175"/>
        <end position="197"/>
    </location>
</feature>